<name>A0A285NX14_9AQUI</name>
<proteinExistence type="predicted"/>
<organism evidence="2 3">
    <name type="scientific">Hydrogenobacter hydrogenophilus</name>
    <dbReference type="NCBI Taxonomy" id="35835"/>
    <lineage>
        <taxon>Bacteria</taxon>
        <taxon>Pseudomonadati</taxon>
        <taxon>Aquificota</taxon>
        <taxon>Aquificia</taxon>
        <taxon>Aquificales</taxon>
        <taxon>Aquificaceae</taxon>
        <taxon>Hydrogenobacter</taxon>
    </lineage>
</organism>
<dbReference type="PANTHER" id="PTHR42951">
    <property type="entry name" value="METALLO-BETA-LACTAMASE DOMAIN-CONTAINING"/>
    <property type="match status" value="1"/>
</dbReference>
<dbReference type="InterPro" id="IPR001279">
    <property type="entry name" value="Metallo-B-lactamas"/>
</dbReference>
<accession>A0A285NX14</accession>
<dbReference type="Proteomes" id="UP000218627">
    <property type="component" value="Unassembled WGS sequence"/>
</dbReference>
<dbReference type="CDD" id="cd16282">
    <property type="entry name" value="metallo-hydrolase-like_MBL-fold"/>
    <property type="match status" value="1"/>
</dbReference>
<dbReference type="Pfam" id="PF00753">
    <property type="entry name" value="Lactamase_B"/>
    <property type="match status" value="1"/>
</dbReference>
<dbReference type="OrthoDB" id="420651at2"/>
<gene>
    <name evidence="2" type="ORF">SAMN06265353_0878</name>
</gene>
<protein>
    <submittedName>
        <fullName evidence="2">Glyoxylase, beta-lactamase superfamily II</fullName>
    </submittedName>
</protein>
<dbReference type="EMBL" id="OBEN01000003">
    <property type="protein sequence ID" value="SNZ13738.1"/>
    <property type="molecule type" value="Genomic_DNA"/>
</dbReference>
<dbReference type="InterPro" id="IPR050855">
    <property type="entry name" value="NDM-1-like"/>
</dbReference>
<dbReference type="AlphaFoldDB" id="A0A285NX14"/>
<feature type="domain" description="Metallo-beta-lactamase" evidence="1">
    <location>
        <begin position="51"/>
        <end position="236"/>
    </location>
</feature>
<dbReference type="RefSeq" id="WP_096601603.1">
    <property type="nucleotide sequence ID" value="NZ_OBEN01000003.1"/>
</dbReference>
<dbReference type="SMART" id="SM00849">
    <property type="entry name" value="Lactamase_B"/>
    <property type="match status" value="1"/>
</dbReference>
<evidence type="ECO:0000313" key="3">
    <source>
        <dbReference type="Proteomes" id="UP000218627"/>
    </source>
</evidence>
<dbReference type="SUPFAM" id="SSF56281">
    <property type="entry name" value="Metallo-hydrolase/oxidoreductase"/>
    <property type="match status" value="1"/>
</dbReference>
<evidence type="ECO:0000313" key="2">
    <source>
        <dbReference type="EMBL" id="SNZ13738.1"/>
    </source>
</evidence>
<sequence length="323" mass="37332">MHLLLLLLLFLYPAFPYYPKHVKETIQEIDRDIYGVFGTYEQVNNKNRGFISNAYFVITKDAVIVFDALSTYKLGKELLETIRSITKKPIKYVVISHYHTDHFYGLGAFKEVGATVIAHPWSYQYLSSEESQNMLKARKQLLGKHMEGTKLIKPDITTSESLTIHLGDESFEIHHWCKAHTNGDIVMYMPSRRILFAGDLVFGGRVPFLGSGNSKTWLDCLDRILQIKPLLLLPGHGPYLKGEEAIQKQVLWTMRYIQDIRSVVKKLYEQGLNIQEVRDKANEEMLKLNPEYAQVGAFFDVNPVNAYYIYFEIEREMLEAPQN</sequence>
<dbReference type="PANTHER" id="PTHR42951:SF20">
    <property type="entry name" value="BETA LACTAMASE"/>
    <property type="match status" value="1"/>
</dbReference>
<evidence type="ECO:0000259" key="1">
    <source>
        <dbReference type="SMART" id="SM00849"/>
    </source>
</evidence>
<reference evidence="3" key="1">
    <citation type="submission" date="2017-09" db="EMBL/GenBank/DDBJ databases">
        <authorList>
            <person name="Varghese N."/>
            <person name="Submissions S."/>
        </authorList>
    </citation>
    <scope>NUCLEOTIDE SEQUENCE [LARGE SCALE GENOMIC DNA]</scope>
    <source>
        <strain evidence="3">DSM 2913</strain>
    </source>
</reference>
<dbReference type="Gene3D" id="3.60.15.10">
    <property type="entry name" value="Ribonuclease Z/Hydroxyacylglutathione hydrolase-like"/>
    <property type="match status" value="1"/>
</dbReference>
<dbReference type="InterPro" id="IPR036866">
    <property type="entry name" value="RibonucZ/Hydroxyglut_hydro"/>
</dbReference>
<keyword evidence="3" id="KW-1185">Reference proteome</keyword>